<sequence length="1151" mass="129384">MSDTFMSDSEETGGDFSASEDDWVPEKSDGKNKRKRKDASDSDDDSDLSDASSEDDELSHKPVAKGRHMAKPGRGSRKSIAKRPSKRMGNVSAAIGRGPKQLSSFQDTDSDSGDEHLVDPTKLDLNSKFFAATMSNMHTTGATQYEAPIFDCNAGMGKLSDSSEEDENDGPQNDNTTRSGSKGQKLISKINEASKAYVNFQDFTKTLETAKNHLESVTKKQQPTNTSGNSIDISSLLALGEKSTVTGTEKPAPSKGTSSKSRKTTRKQAESDSDWEEVEESAQPSSSRAEAVQITLKPEIAKQKKKKCTEIDVEACIKRMINREKRDAQLVLHKVTIIMGIAHGNYTNSVLNSPALLAIGKALIPSDRCYPKDRTNVQYFQQIMQYYRDIVDLKDRRMFVNNWKRLSLEKSLRLQLLSQMANCKRDYILMFIILLRSIGIQCRMVTSLQTVPKVLPNSDLLKVIPAKEKVKVSEDVKKKIESDHDYGEGKQKKKANASRKRKSSPVEIPQLDGADDTESKESKRSKRSSTAQAGKVNEPKEAMKPVSISPRKTRKQRMDETKNTEKNESAKPAAKTGKRLNKEEKSVKNPTELLPVAKNSKDGNGESSKMIRRDYVAKNNDKPPKQPRPTTPAKLAQSIEKSSGSSKSTSTTPSPTKQIVKIERFSQKTRKLLNNKVLSTDDEESSSKVNTCNKLNLWIEAYAEEENRWIPLDVTRGLTECANEIVQQASSPMLYVLAWNNDGSIKDVSARYCADYLTVTIKHRIMQQWMDNVLAPFDTQQSTPRDIAEDRELNRILEERPLPRTVAEYKNHPYFALKRHLLKFEAIYPADAPTLGFTSGKEPVYARECVHTLHAREVWLKQARTVKMFETPYKIVSGRPKYDRSSGQMLPSQPLELFGYWQTEEYDPPTAEGGVVPRNAYGNVELFKPCMLPKKTVHLQLPGLNRICKKLRIDCAQAVTGFDFHGGSSHPVYDGFVVCEEFRDVVKTVHLQLPGLNRICKKLRIDCAQAVTGFDFHGGSSHPVYDGFVVCEEFRDVVVDAWHEEQQTEEQRAREKYEKRVYGNWKKLIKGLLIRRKLQHNGEPARVILVRVGKVLGIEANRIVRQHNGGTLFDEYFTILRAHEGGIGSAPLGHNSNKWMNAHGFAKNLFQ</sequence>
<dbReference type="GO" id="GO:0003684">
    <property type="term" value="F:damaged DNA binding"/>
    <property type="evidence" value="ECO:0007669"/>
    <property type="project" value="InterPro"/>
</dbReference>
<dbReference type="GO" id="GO:0071942">
    <property type="term" value="C:XPC complex"/>
    <property type="evidence" value="ECO:0007669"/>
    <property type="project" value="TreeGrafter"/>
</dbReference>
<dbReference type="InterPro" id="IPR018026">
    <property type="entry name" value="DNA_repair_Rad4-like"/>
</dbReference>
<accession>A0A182P8P0</accession>
<dbReference type="SMART" id="SM01032">
    <property type="entry name" value="BHD_3"/>
    <property type="match status" value="2"/>
</dbReference>
<dbReference type="Gene3D" id="3.90.260.10">
    <property type="entry name" value="Transglutaminase-like"/>
    <property type="match status" value="1"/>
</dbReference>
<feature type="compositionally biased region" description="Acidic residues" evidence="8">
    <location>
        <begin position="8"/>
        <end position="23"/>
    </location>
</feature>
<dbReference type="AlphaFoldDB" id="A0A182P8P0"/>
<dbReference type="PANTHER" id="PTHR12135:SF0">
    <property type="entry name" value="DNA REPAIR PROTEIN COMPLEMENTING XP-C CELLS"/>
    <property type="match status" value="1"/>
</dbReference>
<dbReference type="Pfam" id="PF10403">
    <property type="entry name" value="BHD_1"/>
    <property type="match status" value="1"/>
</dbReference>
<feature type="compositionally biased region" description="Polar residues" evidence="8">
    <location>
        <begin position="170"/>
        <end position="182"/>
    </location>
</feature>
<keyword evidence="4" id="KW-0227">DNA damage</keyword>
<dbReference type="STRING" id="199890.A0A182P8P0"/>
<comment type="subcellular location">
    <subcellularLocation>
        <location evidence="1">Nucleus</location>
    </subcellularLocation>
</comment>
<dbReference type="VEuPathDB" id="VectorBase:AEPI003293"/>
<dbReference type="GO" id="GO:0003697">
    <property type="term" value="F:single-stranded DNA binding"/>
    <property type="evidence" value="ECO:0007669"/>
    <property type="project" value="TreeGrafter"/>
</dbReference>
<evidence type="ECO:0000313" key="13">
    <source>
        <dbReference type="Proteomes" id="UP000075885"/>
    </source>
</evidence>
<dbReference type="SMART" id="SM01031">
    <property type="entry name" value="BHD_2"/>
    <property type="match status" value="1"/>
</dbReference>
<keyword evidence="5" id="KW-0238">DNA-binding</keyword>
<evidence type="ECO:0000256" key="3">
    <source>
        <dbReference type="ARBA" id="ARBA00022553"/>
    </source>
</evidence>
<keyword evidence="13" id="KW-1185">Reference proteome</keyword>
<dbReference type="InterPro" id="IPR018328">
    <property type="entry name" value="Rad4_beta-hairpin_dom3"/>
</dbReference>
<evidence type="ECO:0000256" key="4">
    <source>
        <dbReference type="ARBA" id="ARBA00022763"/>
    </source>
</evidence>
<dbReference type="InterPro" id="IPR042488">
    <property type="entry name" value="Rad4_BHD3_sf"/>
</dbReference>
<evidence type="ECO:0000256" key="7">
    <source>
        <dbReference type="ARBA" id="ARBA00023242"/>
    </source>
</evidence>
<feature type="compositionally biased region" description="Acidic residues" evidence="8">
    <location>
        <begin position="271"/>
        <end position="280"/>
    </location>
</feature>
<dbReference type="InterPro" id="IPR038765">
    <property type="entry name" value="Papain-like_cys_pep_sf"/>
</dbReference>
<keyword evidence="3" id="KW-0597">Phosphoprotein</keyword>
<feature type="domain" description="Rad4 beta-hairpin" evidence="9">
    <location>
        <begin position="798"/>
        <end position="851"/>
    </location>
</feature>
<reference evidence="12" key="2">
    <citation type="submission" date="2020-05" db="UniProtKB">
        <authorList>
            <consortium name="EnsemblMetazoa"/>
        </authorList>
    </citation>
    <scope>IDENTIFICATION</scope>
    <source>
        <strain evidence="12">Epiroticus2</strain>
    </source>
</reference>
<feature type="domain" description="Rad4 beta-hairpin" evidence="10">
    <location>
        <begin position="853"/>
        <end position="909"/>
    </location>
</feature>
<feature type="domain" description="Rad4 beta-hairpin" evidence="11">
    <location>
        <begin position="989"/>
        <end position="1042"/>
    </location>
</feature>
<evidence type="ECO:0000256" key="5">
    <source>
        <dbReference type="ARBA" id="ARBA00023125"/>
    </source>
</evidence>
<dbReference type="InterPro" id="IPR018326">
    <property type="entry name" value="Rad4_beta-hairpin_dom1"/>
</dbReference>
<feature type="compositionally biased region" description="Basic and acidic residues" evidence="8">
    <location>
        <begin position="599"/>
        <end position="624"/>
    </location>
</feature>
<dbReference type="InterPro" id="IPR018325">
    <property type="entry name" value="Rad4/PNGase_transGLS-fold"/>
</dbReference>
<feature type="domain" description="Rad4 beta-hairpin" evidence="11">
    <location>
        <begin position="916"/>
        <end position="988"/>
    </location>
</feature>
<dbReference type="Gene3D" id="2.20.20.110">
    <property type="entry name" value="Rad4, beta-hairpin domain BHD1"/>
    <property type="match status" value="1"/>
</dbReference>
<keyword evidence="7" id="KW-0539">Nucleus</keyword>
<feature type="region of interest" description="Disordered" evidence="8">
    <location>
        <begin position="152"/>
        <end position="187"/>
    </location>
</feature>
<evidence type="ECO:0000256" key="1">
    <source>
        <dbReference type="ARBA" id="ARBA00004123"/>
    </source>
</evidence>
<keyword evidence="6" id="KW-0234">DNA repair</keyword>
<dbReference type="GO" id="GO:0005737">
    <property type="term" value="C:cytoplasm"/>
    <property type="evidence" value="ECO:0007669"/>
    <property type="project" value="TreeGrafter"/>
</dbReference>
<organism evidence="12 13">
    <name type="scientific">Anopheles epiroticus</name>
    <dbReference type="NCBI Taxonomy" id="199890"/>
    <lineage>
        <taxon>Eukaryota</taxon>
        <taxon>Metazoa</taxon>
        <taxon>Ecdysozoa</taxon>
        <taxon>Arthropoda</taxon>
        <taxon>Hexapoda</taxon>
        <taxon>Insecta</taxon>
        <taxon>Pterygota</taxon>
        <taxon>Neoptera</taxon>
        <taxon>Endopterygota</taxon>
        <taxon>Diptera</taxon>
        <taxon>Nematocera</taxon>
        <taxon>Culicoidea</taxon>
        <taxon>Culicidae</taxon>
        <taxon>Anophelinae</taxon>
        <taxon>Anopheles</taxon>
    </lineage>
</organism>
<dbReference type="FunFam" id="3.30.70.2460:FF:000001">
    <property type="entry name" value="DNA repair protein Rad4 family"/>
    <property type="match status" value="2"/>
</dbReference>
<evidence type="ECO:0000259" key="9">
    <source>
        <dbReference type="SMART" id="SM01030"/>
    </source>
</evidence>
<feature type="region of interest" description="Disordered" evidence="8">
    <location>
        <begin position="1"/>
        <end position="120"/>
    </location>
</feature>
<feature type="compositionally biased region" description="Basic and acidic residues" evidence="8">
    <location>
        <begin position="556"/>
        <end position="569"/>
    </location>
</feature>
<proteinExistence type="inferred from homology"/>
<dbReference type="SUPFAM" id="SSF54001">
    <property type="entry name" value="Cysteine proteinases"/>
    <property type="match status" value="1"/>
</dbReference>
<evidence type="ECO:0000259" key="11">
    <source>
        <dbReference type="SMART" id="SM01032"/>
    </source>
</evidence>
<feature type="compositionally biased region" description="Basic residues" evidence="8">
    <location>
        <begin position="491"/>
        <end position="503"/>
    </location>
</feature>
<evidence type="ECO:0000313" key="12">
    <source>
        <dbReference type="EnsemblMetazoa" id="AEPI003293-PA"/>
    </source>
</evidence>
<dbReference type="Pfam" id="PF10405">
    <property type="entry name" value="BHD_3"/>
    <property type="match status" value="1"/>
</dbReference>
<name>A0A182P8P0_9DIPT</name>
<dbReference type="GO" id="GO:0000111">
    <property type="term" value="C:nucleotide-excision repair factor 2 complex"/>
    <property type="evidence" value="ECO:0007669"/>
    <property type="project" value="TreeGrafter"/>
</dbReference>
<evidence type="ECO:0008006" key="14">
    <source>
        <dbReference type="Google" id="ProtNLM"/>
    </source>
</evidence>
<dbReference type="FunFam" id="2.20.20.110:FF:000001">
    <property type="entry name" value="DNA repair protein complementing XP-C cells"/>
    <property type="match status" value="1"/>
</dbReference>
<dbReference type="InterPro" id="IPR018327">
    <property type="entry name" value="BHD_2"/>
</dbReference>
<dbReference type="SMART" id="SM01030">
    <property type="entry name" value="BHD_1"/>
    <property type="match status" value="1"/>
</dbReference>
<dbReference type="Gene3D" id="3.30.70.2460">
    <property type="entry name" value="Rad4, beta-hairpin domain BHD3"/>
    <property type="match status" value="2"/>
</dbReference>
<evidence type="ECO:0000256" key="8">
    <source>
        <dbReference type="SAM" id="MobiDB-lite"/>
    </source>
</evidence>
<dbReference type="NCBIfam" id="TIGR00605">
    <property type="entry name" value="rad4"/>
    <property type="match status" value="1"/>
</dbReference>
<dbReference type="InterPro" id="IPR036985">
    <property type="entry name" value="Transglutaminase-like_sf"/>
</dbReference>
<comment type="similarity">
    <text evidence="2">Belongs to the XPC family.</text>
</comment>
<evidence type="ECO:0000256" key="6">
    <source>
        <dbReference type="ARBA" id="ARBA00023204"/>
    </source>
</evidence>
<feature type="region of interest" description="Disordered" evidence="8">
    <location>
        <begin position="244"/>
        <end position="291"/>
    </location>
</feature>
<feature type="compositionally biased region" description="Basic residues" evidence="8">
    <location>
        <begin position="62"/>
        <end position="86"/>
    </location>
</feature>
<feature type="compositionally biased region" description="Basic and acidic residues" evidence="8">
    <location>
        <begin position="481"/>
        <end position="490"/>
    </location>
</feature>
<feature type="compositionally biased region" description="Low complexity" evidence="8">
    <location>
        <begin position="641"/>
        <end position="657"/>
    </location>
</feature>
<dbReference type="Proteomes" id="UP000075885">
    <property type="component" value="Unassembled WGS sequence"/>
</dbReference>
<evidence type="ECO:0000256" key="2">
    <source>
        <dbReference type="ARBA" id="ARBA00009525"/>
    </source>
</evidence>
<dbReference type="GO" id="GO:0006298">
    <property type="term" value="P:mismatch repair"/>
    <property type="evidence" value="ECO:0007669"/>
    <property type="project" value="TreeGrafter"/>
</dbReference>
<dbReference type="InterPro" id="IPR004583">
    <property type="entry name" value="DNA_repair_Rad4"/>
</dbReference>
<evidence type="ECO:0000259" key="10">
    <source>
        <dbReference type="SMART" id="SM01031"/>
    </source>
</evidence>
<dbReference type="Pfam" id="PF03835">
    <property type="entry name" value="Rad4"/>
    <property type="match status" value="1"/>
</dbReference>
<dbReference type="PANTHER" id="PTHR12135">
    <property type="entry name" value="DNA REPAIR PROTEIN XP-C / RAD4"/>
    <property type="match status" value="1"/>
</dbReference>
<feature type="compositionally biased region" description="Acidic residues" evidence="8">
    <location>
        <begin position="41"/>
        <end position="57"/>
    </location>
</feature>
<protein>
    <recommendedName>
        <fullName evidence="14">Rad4 beta-hairpin domain-containing protein</fullName>
    </recommendedName>
</protein>
<dbReference type="GO" id="GO:0006289">
    <property type="term" value="P:nucleotide-excision repair"/>
    <property type="evidence" value="ECO:0007669"/>
    <property type="project" value="InterPro"/>
</dbReference>
<feature type="region of interest" description="Disordered" evidence="8">
    <location>
        <begin position="481"/>
        <end position="659"/>
    </location>
</feature>
<dbReference type="EnsemblMetazoa" id="AEPI003293-RA">
    <property type="protein sequence ID" value="AEPI003293-PA"/>
    <property type="gene ID" value="AEPI003293"/>
</dbReference>
<reference evidence="13" key="1">
    <citation type="submission" date="2013-03" db="EMBL/GenBank/DDBJ databases">
        <title>The Genome Sequence of Anopheles epiroticus epiroticus2.</title>
        <authorList>
            <consortium name="The Broad Institute Genomics Platform"/>
            <person name="Neafsey D.E."/>
            <person name="Howell P."/>
            <person name="Walker B."/>
            <person name="Young S.K."/>
            <person name="Zeng Q."/>
            <person name="Gargeya S."/>
            <person name="Fitzgerald M."/>
            <person name="Haas B."/>
            <person name="Abouelleil A."/>
            <person name="Allen A.W."/>
            <person name="Alvarado L."/>
            <person name="Arachchi H.M."/>
            <person name="Berlin A.M."/>
            <person name="Chapman S.B."/>
            <person name="Gainer-Dewar J."/>
            <person name="Goldberg J."/>
            <person name="Griggs A."/>
            <person name="Gujja S."/>
            <person name="Hansen M."/>
            <person name="Howarth C."/>
            <person name="Imamovic A."/>
            <person name="Ireland A."/>
            <person name="Larimer J."/>
            <person name="McCowan C."/>
            <person name="Murphy C."/>
            <person name="Pearson M."/>
            <person name="Poon T.W."/>
            <person name="Priest M."/>
            <person name="Roberts A."/>
            <person name="Saif S."/>
            <person name="Shea T."/>
            <person name="Sisk P."/>
            <person name="Sykes S."/>
            <person name="Wortman J."/>
            <person name="Nusbaum C."/>
            <person name="Birren B."/>
        </authorList>
    </citation>
    <scope>NUCLEOTIDE SEQUENCE [LARGE SCALE GENOMIC DNA]</scope>
    <source>
        <strain evidence="13">Epiroticus2</strain>
    </source>
</reference>